<proteinExistence type="predicted"/>
<dbReference type="Gene3D" id="1.10.720.30">
    <property type="entry name" value="SAP domain"/>
    <property type="match status" value="1"/>
</dbReference>
<organism evidence="3">
    <name type="scientific">Caenorhabditis remanei</name>
    <name type="common">Caenorhabditis vulgaris</name>
    <dbReference type="NCBI Taxonomy" id="31234"/>
    <lineage>
        <taxon>Eukaryota</taxon>
        <taxon>Metazoa</taxon>
        <taxon>Ecdysozoa</taxon>
        <taxon>Nematoda</taxon>
        <taxon>Chromadorea</taxon>
        <taxon>Rhabditida</taxon>
        <taxon>Rhabditina</taxon>
        <taxon>Rhabditomorpha</taxon>
        <taxon>Rhabditoidea</taxon>
        <taxon>Rhabditidae</taxon>
        <taxon>Peloderinae</taxon>
        <taxon>Caenorhabditis</taxon>
    </lineage>
</organism>
<name>E3NE37_CAERE</name>
<dbReference type="SUPFAM" id="SSF68906">
    <property type="entry name" value="SAP domain"/>
    <property type="match status" value="1"/>
</dbReference>
<protein>
    <recommendedName>
        <fullName evidence="1">SAP domain-containing protein</fullName>
    </recommendedName>
</protein>
<feature type="domain" description="SAP" evidence="1">
    <location>
        <begin position="49"/>
        <end position="83"/>
    </location>
</feature>
<gene>
    <name evidence="2" type="ORF">CRE_03447</name>
</gene>
<keyword evidence="3" id="KW-1185">Reference proteome</keyword>
<evidence type="ECO:0000313" key="2">
    <source>
        <dbReference type="EMBL" id="EFO94282.1"/>
    </source>
</evidence>
<accession>E3NE37</accession>
<dbReference type="InterPro" id="IPR036361">
    <property type="entry name" value="SAP_dom_sf"/>
</dbReference>
<evidence type="ECO:0000259" key="1">
    <source>
        <dbReference type="PROSITE" id="PS50800"/>
    </source>
</evidence>
<dbReference type="Pfam" id="PF02037">
    <property type="entry name" value="SAP"/>
    <property type="match status" value="1"/>
</dbReference>
<evidence type="ECO:0000313" key="3">
    <source>
        <dbReference type="Proteomes" id="UP000008281"/>
    </source>
</evidence>
<dbReference type="HOGENOM" id="CLU_2123358_0_0_1"/>
<dbReference type="OrthoDB" id="6159259at2759"/>
<dbReference type="PROSITE" id="PS50800">
    <property type="entry name" value="SAP"/>
    <property type="match status" value="1"/>
</dbReference>
<dbReference type="SMART" id="SM00513">
    <property type="entry name" value="SAP"/>
    <property type="match status" value="1"/>
</dbReference>
<dbReference type="EMBL" id="DS268617">
    <property type="protein sequence ID" value="EFO94282.1"/>
    <property type="molecule type" value="Genomic_DNA"/>
</dbReference>
<dbReference type="InParanoid" id="E3NE37"/>
<dbReference type="InterPro" id="IPR003034">
    <property type="entry name" value="SAP_dom"/>
</dbReference>
<dbReference type="Proteomes" id="UP000008281">
    <property type="component" value="Unassembled WGS sequence"/>
</dbReference>
<dbReference type="AlphaFoldDB" id="E3NE37"/>
<reference evidence="2" key="1">
    <citation type="submission" date="2007-07" db="EMBL/GenBank/DDBJ databases">
        <title>PCAP assembly of the Caenorhabditis remanei genome.</title>
        <authorList>
            <consortium name="The Caenorhabditis remanei Sequencing Consortium"/>
            <person name="Wilson R.K."/>
        </authorList>
    </citation>
    <scope>NUCLEOTIDE SEQUENCE [LARGE SCALE GENOMIC DNA]</scope>
    <source>
        <strain evidence="2">PB4641</strain>
    </source>
</reference>
<sequence length="114" mass="12602">MSAPFKPPEIARKSPTNLQNIPVDAAYRFSPLSEHFPVQHMPENDGKDVSSLSVSSLKAELEKRGLSSEGVKVVLIVRLTKAKIVLKTPIFPFKKTKSTQKALGQNTKSFRSSH</sequence>